<evidence type="ECO:0000259" key="10">
    <source>
        <dbReference type="Pfam" id="PF12323"/>
    </source>
</evidence>
<dbReference type="eggNOG" id="arCOG00684">
    <property type="taxonomic scope" value="Archaea"/>
</dbReference>
<dbReference type="Proteomes" id="UP000028194">
    <property type="component" value="Chromosome"/>
</dbReference>
<dbReference type="GO" id="GO:0006310">
    <property type="term" value="P:DNA recombination"/>
    <property type="evidence" value="ECO:0007669"/>
    <property type="project" value="UniProtKB-KW"/>
</dbReference>
<name>A0A075MV23_9ARCH</name>
<dbReference type="PANTHER" id="PTHR30405:SF25">
    <property type="entry name" value="RNA-GUIDED DNA ENDONUCLEASE INSQ-RELATED"/>
    <property type="match status" value="1"/>
</dbReference>
<feature type="domain" description="Probable transposase IS891/IS1136/IS1341" evidence="8">
    <location>
        <begin position="166"/>
        <end position="268"/>
    </location>
</feature>
<protein>
    <submittedName>
        <fullName evidence="11">Transposase, IS605 OrfB family, central region</fullName>
    </submittedName>
</protein>
<evidence type="ECO:0000256" key="7">
    <source>
        <dbReference type="ARBA" id="ARBA00023172"/>
    </source>
</evidence>
<dbReference type="STRING" id="1459636.NTE_03055"/>
<dbReference type="GO" id="GO:0003677">
    <property type="term" value="F:DNA binding"/>
    <property type="evidence" value="ECO:0007669"/>
    <property type="project" value="UniProtKB-KW"/>
</dbReference>
<dbReference type="Pfam" id="PF01385">
    <property type="entry name" value="OrfB_IS605"/>
    <property type="match status" value="1"/>
</dbReference>
<evidence type="ECO:0000256" key="6">
    <source>
        <dbReference type="ARBA" id="ARBA00023125"/>
    </source>
</evidence>
<dbReference type="InterPro" id="IPR051399">
    <property type="entry name" value="RNA-guided_DNA_endo/Transpos"/>
</dbReference>
<keyword evidence="12" id="KW-1185">Reference proteome</keyword>
<evidence type="ECO:0000313" key="11">
    <source>
        <dbReference type="EMBL" id="AIF85090.1"/>
    </source>
</evidence>
<proteinExistence type="inferred from homology"/>
<reference evidence="11 12" key="1">
    <citation type="journal article" date="2014" name="PLoS ONE">
        <title>Genome Sequence of Candidatus Nitrososphaera evergladensis from Group I.1b Enriched from Everglades Soil Reveals Novel Genomic Features of the Ammonia-Oxidizing Archaea.</title>
        <authorList>
            <person name="Zhalnina K.V."/>
            <person name="Dias R."/>
            <person name="Leonard M.T."/>
            <person name="Dorr de Quadros P."/>
            <person name="Camargo F.A."/>
            <person name="Drew J.C."/>
            <person name="Farmerie W.G."/>
            <person name="Daroub S.H."/>
            <person name="Triplett E.W."/>
        </authorList>
    </citation>
    <scope>NUCLEOTIDE SEQUENCE [LARGE SCALE GENOMIC DNA]</scope>
    <source>
        <strain evidence="11 12">SR1</strain>
    </source>
</reference>
<evidence type="ECO:0000256" key="2">
    <source>
        <dbReference type="ARBA" id="ARBA00011044"/>
    </source>
</evidence>
<evidence type="ECO:0000259" key="8">
    <source>
        <dbReference type="Pfam" id="PF01385"/>
    </source>
</evidence>
<evidence type="ECO:0000259" key="9">
    <source>
        <dbReference type="Pfam" id="PF07282"/>
    </source>
</evidence>
<dbReference type="Pfam" id="PF12323">
    <property type="entry name" value="HTH_OrfB_IS605"/>
    <property type="match status" value="1"/>
</dbReference>
<dbReference type="NCBIfam" id="NF040570">
    <property type="entry name" value="guided_TnpB"/>
    <property type="match status" value="1"/>
</dbReference>
<keyword evidence="3" id="KW-0815">Transposition</keyword>
<evidence type="ECO:0000256" key="3">
    <source>
        <dbReference type="ARBA" id="ARBA00022578"/>
    </source>
</evidence>
<accession>A0A075MV23</accession>
<feature type="domain" description="Cas12f1-like TNB" evidence="9">
    <location>
        <begin position="280"/>
        <end position="341"/>
    </location>
</feature>
<keyword evidence="7" id="KW-0233">DNA recombination</keyword>
<evidence type="ECO:0000313" key="12">
    <source>
        <dbReference type="Proteomes" id="UP000028194"/>
    </source>
</evidence>
<dbReference type="Pfam" id="PF07282">
    <property type="entry name" value="Cas12f1-like_TNB"/>
    <property type="match status" value="1"/>
</dbReference>
<dbReference type="KEGG" id="nev:NTE_03055"/>
<dbReference type="GO" id="GO:0032196">
    <property type="term" value="P:transposition"/>
    <property type="evidence" value="ECO:0007669"/>
    <property type="project" value="UniProtKB-KW"/>
</dbReference>
<organism evidence="11 12">
    <name type="scientific">Candidatus Nitrososphaera evergladensis SR1</name>
    <dbReference type="NCBI Taxonomy" id="1459636"/>
    <lineage>
        <taxon>Archaea</taxon>
        <taxon>Nitrososphaerota</taxon>
        <taxon>Nitrososphaeria</taxon>
        <taxon>Nitrososphaerales</taxon>
        <taxon>Nitrososphaeraceae</taxon>
        <taxon>Nitrososphaera</taxon>
    </lineage>
</organism>
<evidence type="ECO:0000256" key="5">
    <source>
        <dbReference type="ARBA" id="ARBA00022833"/>
    </source>
</evidence>
<dbReference type="InterPro" id="IPR021027">
    <property type="entry name" value="Transposase_put_HTH"/>
</dbReference>
<keyword evidence="6" id="KW-0238">DNA-binding</keyword>
<comment type="similarity">
    <text evidence="2">In the N-terminal section; belongs to the transposase 2 family.</text>
</comment>
<dbReference type="NCBIfam" id="TIGR01766">
    <property type="entry name" value="IS200/IS605 family accessory protein TnpB-like domain"/>
    <property type="match status" value="1"/>
</dbReference>
<dbReference type="PANTHER" id="PTHR30405">
    <property type="entry name" value="TRANSPOSASE"/>
    <property type="match status" value="1"/>
</dbReference>
<dbReference type="HOGENOM" id="CLU_032903_0_1_2"/>
<keyword evidence="4" id="KW-0479">Metal-binding</keyword>
<dbReference type="EMBL" id="CP007174">
    <property type="protein sequence ID" value="AIF85090.1"/>
    <property type="molecule type" value="Genomic_DNA"/>
</dbReference>
<feature type="domain" description="Transposase putative helix-turn-helix" evidence="10">
    <location>
        <begin position="1"/>
        <end position="36"/>
    </location>
</feature>
<evidence type="ECO:0000256" key="1">
    <source>
        <dbReference type="ARBA" id="ARBA00008761"/>
    </source>
</evidence>
<dbReference type="AlphaFoldDB" id="A0A075MV23"/>
<evidence type="ECO:0000256" key="4">
    <source>
        <dbReference type="ARBA" id="ARBA00022723"/>
    </source>
</evidence>
<dbReference type="InterPro" id="IPR001959">
    <property type="entry name" value="Transposase"/>
</dbReference>
<dbReference type="InterPro" id="IPR010095">
    <property type="entry name" value="Cas12f1-like_TNB"/>
</dbReference>
<gene>
    <name evidence="11" type="ORF">NTE_03055</name>
</gene>
<keyword evidence="5" id="KW-0862">Zinc</keyword>
<comment type="similarity">
    <text evidence="1">In the C-terminal section; belongs to the transposase 35 family.</text>
</comment>
<sequence>MMRNYKFRLYPTREVEQKLVETLEINRVVYNYFVSSNLRSRNDMNYALTELKERQPILRKYHSKMLQMVSTKVAAAWRALEVLEEHGRRTGSLKFCKPGKCNSFTYNQSGFRIENDKLWLLKIGSIKIVLHRQPTKVKQVMVVRQARKWYAVVTCEIAKSIFRFVDTRKSIGIDVGITKFAYDSDDHEIDNPLFLSKMIRPLRRAQRKVSRRKRGSNNRKKAKSWVAHLYQRIANKRHDFLHKLSTEYASKYDLIFLERLRISNMVKNHHVARHIMDSGWGTFKTMLEYKAKMVVGVGPAYTSINCSKCGNTVPKTLAVRLHRCNKCGLTLDRDYNASLNILNEGLTTLPQGLREFTPVEIAPLLASVGVQARSLKQEASLFKAQAIHSAERSQ</sequence>
<dbReference type="GO" id="GO:0046872">
    <property type="term" value="F:metal ion binding"/>
    <property type="evidence" value="ECO:0007669"/>
    <property type="project" value="UniProtKB-KW"/>
</dbReference>